<accession>A0ABY5P2P0</accession>
<keyword evidence="4" id="KW-0808">Transferase</keyword>
<feature type="domain" description="PLD phosphodiesterase" evidence="14">
    <location>
        <begin position="246"/>
        <end position="273"/>
    </location>
</feature>
<evidence type="ECO:0000313" key="15">
    <source>
        <dbReference type="EMBL" id="UUX32976.1"/>
    </source>
</evidence>
<keyword evidence="2" id="KW-1003">Cell membrane</keyword>
<reference evidence="15 16" key="1">
    <citation type="submission" date="2022-08" db="EMBL/GenBank/DDBJ databases">
        <title>Aerococcaceae sp. nov isolated from spoiled eye mask.</title>
        <authorList>
            <person name="Zhou G."/>
            <person name="Xie X.-B."/>
            <person name="Shi Q.-S."/>
            <person name="Wang Y.-S."/>
            <person name="Wen X."/>
            <person name="Peng H."/>
            <person name="Yang X.-J."/>
            <person name="Tao H.-B."/>
            <person name="Huang X.-M."/>
        </authorList>
    </citation>
    <scope>NUCLEOTIDE SEQUENCE [LARGE SCALE GENOMIC DNA]</scope>
    <source>
        <strain evidence="16">DM20194951</strain>
    </source>
</reference>
<keyword evidence="3" id="KW-0444">Lipid biosynthesis</keyword>
<evidence type="ECO:0000256" key="6">
    <source>
        <dbReference type="ARBA" id="ARBA00022737"/>
    </source>
</evidence>
<evidence type="ECO:0000256" key="4">
    <source>
        <dbReference type="ARBA" id="ARBA00022679"/>
    </source>
</evidence>
<evidence type="ECO:0000313" key="16">
    <source>
        <dbReference type="Proteomes" id="UP001315967"/>
    </source>
</evidence>
<dbReference type="PROSITE" id="PS50035">
    <property type="entry name" value="PLD"/>
    <property type="match status" value="2"/>
</dbReference>
<feature type="domain" description="PLD phosphodiesterase" evidence="14">
    <location>
        <begin position="435"/>
        <end position="462"/>
    </location>
</feature>
<dbReference type="SUPFAM" id="SSF56024">
    <property type="entry name" value="Phospholipase D/nuclease"/>
    <property type="match status" value="2"/>
</dbReference>
<comment type="subcellular location">
    <subcellularLocation>
        <location evidence="1">Cell membrane</location>
        <topology evidence="1">Multi-pass membrane protein</topology>
    </subcellularLocation>
</comment>
<sequence length="521" mass="60169">MLKKLLNNSTFIRLFIYLILIIIQIAWWYVFFTNIISHSALINAILTLFSVFMILYLVSKDESPAYRISWIIVISLMPIFGGLLYAAMGNKRPQKSMTRLLNNQSKLHMHEMETVPSAKKLLFQKDQRLGSMSQYIHDYGDSPVYTNTGVTYFPAGETMMDTLLKDLEEAKEHIFIEFFIIEDGLMMSQIFDVLKKKAKEGVDVRLIYDDFGCLLRLPSDFDKQMEAEGIKTLKFNPVMPILSLVYNTRDHRKMILIDREIGYTGGLNIADEYINHVERFGYWKDNMIRMDGPATWNLTVLFLNMWNAFYPTDDSYVPFKPIEKMDETFDLMANDENISATGFVQSFGDSPLDDEVLGENVYRDMLNAAKDYVYIYTPYLVVSYELQTAMTLAAKRGVDVRLMTPGIPDKPIVYRMTRSHYRPLLEGGVKIYEYTPGFLHAKTFIVDDKIVNIGTINLDYRSLYLHFETGTMLYYHPVIKDIKADFLESQSVSKQIQLTDIKTTSIGALWDAILRLVAPFV</sequence>
<dbReference type="InterPro" id="IPR001736">
    <property type="entry name" value="PLipase_D/transphosphatidylase"/>
</dbReference>
<feature type="transmembrane region" description="Helical" evidence="13">
    <location>
        <begin position="36"/>
        <end position="58"/>
    </location>
</feature>
<dbReference type="NCBIfam" id="TIGR04265">
    <property type="entry name" value="bac_cardiolipin"/>
    <property type="match status" value="1"/>
</dbReference>
<keyword evidence="6" id="KW-0677">Repeat</keyword>
<feature type="transmembrane region" description="Helical" evidence="13">
    <location>
        <begin position="70"/>
        <end position="88"/>
    </location>
</feature>
<dbReference type="Proteomes" id="UP001315967">
    <property type="component" value="Chromosome"/>
</dbReference>
<proteinExistence type="predicted"/>
<keyword evidence="7 13" id="KW-1133">Transmembrane helix</keyword>
<dbReference type="SMART" id="SM00155">
    <property type="entry name" value="PLDc"/>
    <property type="match status" value="2"/>
</dbReference>
<evidence type="ECO:0000256" key="8">
    <source>
        <dbReference type="ARBA" id="ARBA00023098"/>
    </source>
</evidence>
<dbReference type="Gene3D" id="3.30.870.10">
    <property type="entry name" value="Endonuclease Chain A"/>
    <property type="match status" value="2"/>
</dbReference>
<feature type="transmembrane region" description="Helical" evidence="13">
    <location>
        <begin position="12"/>
        <end position="30"/>
    </location>
</feature>
<keyword evidence="11" id="KW-1208">Phospholipid metabolism</keyword>
<dbReference type="EC" id="2.7.8.-" evidence="12"/>
<dbReference type="InterPro" id="IPR022924">
    <property type="entry name" value="Cardiolipin_synthase"/>
</dbReference>
<evidence type="ECO:0000256" key="12">
    <source>
        <dbReference type="NCBIfam" id="TIGR04265"/>
    </source>
</evidence>
<evidence type="ECO:0000256" key="1">
    <source>
        <dbReference type="ARBA" id="ARBA00004651"/>
    </source>
</evidence>
<dbReference type="CDD" id="cd09154">
    <property type="entry name" value="PLDc_SMU_988_like_1"/>
    <property type="match status" value="1"/>
</dbReference>
<evidence type="ECO:0000256" key="13">
    <source>
        <dbReference type="SAM" id="Phobius"/>
    </source>
</evidence>
<dbReference type="Pfam" id="PF13396">
    <property type="entry name" value="PLDc_N"/>
    <property type="match status" value="1"/>
</dbReference>
<name>A0ABY5P2P0_9LACT</name>
<evidence type="ECO:0000256" key="9">
    <source>
        <dbReference type="ARBA" id="ARBA00023136"/>
    </source>
</evidence>
<keyword evidence="9 13" id="KW-0472">Membrane</keyword>
<evidence type="ECO:0000256" key="7">
    <source>
        <dbReference type="ARBA" id="ARBA00022989"/>
    </source>
</evidence>
<keyword evidence="5 13" id="KW-0812">Transmembrane</keyword>
<dbReference type="InterPro" id="IPR027379">
    <property type="entry name" value="CLS_N"/>
</dbReference>
<keyword evidence="8" id="KW-0443">Lipid metabolism</keyword>
<dbReference type="PANTHER" id="PTHR21248">
    <property type="entry name" value="CARDIOLIPIN SYNTHASE"/>
    <property type="match status" value="1"/>
</dbReference>
<evidence type="ECO:0000256" key="2">
    <source>
        <dbReference type="ARBA" id="ARBA00022475"/>
    </source>
</evidence>
<dbReference type="CDD" id="cd09160">
    <property type="entry name" value="PLDc_SMU_988_like_2"/>
    <property type="match status" value="1"/>
</dbReference>
<evidence type="ECO:0000259" key="14">
    <source>
        <dbReference type="PROSITE" id="PS50035"/>
    </source>
</evidence>
<organism evidence="15 16">
    <name type="scientific">Fundicoccus culcitae</name>
    <dbReference type="NCBI Taxonomy" id="2969821"/>
    <lineage>
        <taxon>Bacteria</taxon>
        <taxon>Bacillati</taxon>
        <taxon>Bacillota</taxon>
        <taxon>Bacilli</taxon>
        <taxon>Lactobacillales</taxon>
        <taxon>Aerococcaceae</taxon>
        <taxon>Fundicoccus</taxon>
    </lineage>
</organism>
<evidence type="ECO:0000256" key="11">
    <source>
        <dbReference type="ARBA" id="ARBA00023264"/>
    </source>
</evidence>
<protein>
    <recommendedName>
        <fullName evidence="12">Cardiolipin synthase</fullName>
        <ecNumber evidence="12">2.7.8.-</ecNumber>
    </recommendedName>
</protein>
<keyword evidence="16" id="KW-1185">Reference proteome</keyword>
<gene>
    <name evidence="15" type="primary">cls</name>
    <name evidence="15" type="ORF">NRE15_08605</name>
</gene>
<evidence type="ECO:0000256" key="3">
    <source>
        <dbReference type="ARBA" id="ARBA00022516"/>
    </source>
</evidence>
<dbReference type="EMBL" id="CP102453">
    <property type="protein sequence ID" value="UUX32976.1"/>
    <property type="molecule type" value="Genomic_DNA"/>
</dbReference>
<dbReference type="InterPro" id="IPR025202">
    <property type="entry name" value="PLD-like_dom"/>
</dbReference>
<keyword evidence="10" id="KW-0594">Phospholipid biosynthesis</keyword>
<evidence type="ECO:0000256" key="5">
    <source>
        <dbReference type="ARBA" id="ARBA00022692"/>
    </source>
</evidence>
<dbReference type="PANTHER" id="PTHR21248:SF22">
    <property type="entry name" value="PHOSPHOLIPASE D"/>
    <property type="match status" value="1"/>
</dbReference>
<dbReference type="Pfam" id="PF13091">
    <property type="entry name" value="PLDc_2"/>
    <property type="match status" value="2"/>
</dbReference>
<evidence type="ECO:0000256" key="10">
    <source>
        <dbReference type="ARBA" id="ARBA00023209"/>
    </source>
</evidence>
<dbReference type="RefSeq" id="WP_313792476.1">
    <property type="nucleotide sequence ID" value="NZ_CP102453.1"/>
</dbReference>